<dbReference type="InterPro" id="IPR036680">
    <property type="entry name" value="SPOR-like_sf"/>
</dbReference>
<dbReference type="RefSeq" id="WP_215580963.1">
    <property type="nucleotide sequence ID" value="NZ_CP073754.1"/>
</dbReference>
<gene>
    <name evidence="4" type="ORF">KEF85_12240</name>
</gene>
<dbReference type="Pfam" id="PF05036">
    <property type="entry name" value="SPOR"/>
    <property type="match status" value="1"/>
</dbReference>
<name>A0A975R9B9_9GAMM</name>
<protein>
    <submittedName>
        <fullName evidence="4">SPOR domain-containing protein</fullName>
    </submittedName>
</protein>
<dbReference type="AlphaFoldDB" id="A0A975R9B9"/>
<evidence type="ECO:0000259" key="3">
    <source>
        <dbReference type="PROSITE" id="PS51724"/>
    </source>
</evidence>
<dbReference type="InterPro" id="IPR007730">
    <property type="entry name" value="SPOR-like_dom"/>
</dbReference>
<evidence type="ECO:0000256" key="1">
    <source>
        <dbReference type="SAM" id="MobiDB-lite"/>
    </source>
</evidence>
<reference evidence="4" key="1">
    <citation type="submission" date="2021-04" db="EMBL/GenBank/DDBJ databases">
        <title>Draft genome sequence data of methanotrophic Methylovulum sp. strain S1L and Methylomonas sp. strain S2AM isolated from boreal lake water columns.</title>
        <authorList>
            <person name="Rissanen A.J."/>
            <person name="Mangayil R."/>
            <person name="Svenning M.M."/>
            <person name="Khanongnuch R."/>
        </authorList>
    </citation>
    <scope>NUCLEOTIDE SEQUENCE</scope>
    <source>
        <strain evidence="4">S2AM</strain>
    </source>
</reference>
<keyword evidence="5" id="KW-1185">Reference proteome</keyword>
<dbReference type="KEGG" id="mpad:KEF85_12240"/>
<feature type="compositionally biased region" description="Basic and acidic residues" evidence="1">
    <location>
        <begin position="94"/>
        <end position="120"/>
    </location>
</feature>
<feature type="region of interest" description="Disordered" evidence="1">
    <location>
        <begin position="161"/>
        <end position="184"/>
    </location>
</feature>
<dbReference type="GO" id="GO:0032153">
    <property type="term" value="C:cell division site"/>
    <property type="evidence" value="ECO:0007669"/>
    <property type="project" value="TreeGrafter"/>
</dbReference>
<keyword evidence="2" id="KW-0812">Transmembrane</keyword>
<feature type="transmembrane region" description="Helical" evidence="2">
    <location>
        <begin position="9"/>
        <end position="27"/>
    </location>
</feature>
<dbReference type="InterPro" id="IPR052521">
    <property type="entry name" value="Cell_div_SPOR-domain"/>
</dbReference>
<proteinExistence type="predicted"/>
<sequence length="273" mass="29476">MDQELKQRLIGAVVITALAAIFVPMLFDDPVQDTGKNINALKLPEIPAKVQDVEIVPLPEKTTDVVPSELSPPTEKSLKPLETQRDAPVQELDVEARKPKLHLSSRDKTNFAETKSAHPVEADLNDAAAEDFAPPKVVKPQTLPSTKLPAQSVVQTVTPTAPAAPVAKSQKAPTKPTELASVETPAVTKSAATNPAGNRWYLNAGSFQQKNNAVNLLESLKQQGFAATLKEVSNEKGTVYKVRVGPMLDKAQVQQVKNKLTQINVNTFVSPDE</sequence>
<dbReference type="SUPFAM" id="SSF110997">
    <property type="entry name" value="Sporulation related repeat"/>
    <property type="match status" value="1"/>
</dbReference>
<dbReference type="PANTHER" id="PTHR38687:SF1">
    <property type="entry name" value="CELL DIVISION PROTEIN DEDD"/>
    <property type="match status" value="1"/>
</dbReference>
<dbReference type="EMBL" id="CP073754">
    <property type="protein sequence ID" value="QWF70113.1"/>
    <property type="molecule type" value="Genomic_DNA"/>
</dbReference>
<dbReference type="GO" id="GO:0030428">
    <property type="term" value="C:cell septum"/>
    <property type="evidence" value="ECO:0007669"/>
    <property type="project" value="TreeGrafter"/>
</dbReference>
<dbReference type="PROSITE" id="PS51724">
    <property type="entry name" value="SPOR"/>
    <property type="match status" value="1"/>
</dbReference>
<accession>A0A975R9B9</accession>
<feature type="compositionally biased region" description="Basic and acidic residues" evidence="1">
    <location>
        <begin position="76"/>
        <end position="85"/>
    </location>
</feature>
<evidence type="ECO:0000313" key="5">
    <source>
        <dbReference type="Proteomes" id="UP000676649"/>
    </source>
</evidence>
<dbReference type="GO" id="GO:0032506">
    <property type="term" value="P:cytokinetic process"/>
    <property type="evidence" value="ECO:0007669"/>
    <property type="project" value="TreeGrafter"/>
</dbReference>
<keyword evidence="2" id="KW-0472">Membrane</keyword>
<dbReference type="Gene3D" id="3.30.70.1070">
    <property type="entry name" value="Sporulation related repeat"/>
    <property type="match status" value="1"/>
</dbReference>
<evidence type="ECO:0000313" key="4">
    <source>
        <dbReference type="EMBL" id="QWF70113.1"/>
    </source>
</evidence>
<dbReference type="Proteomes" id="UP000676649">
    <property type="component" value="Chromosome"/>
</dbReference>
<dbReference type="GO" id="GO:0042834">
    <property type="term" value="F:peptidoglycan binding"/>
    <property type="evidence" value="ECO:0007669"/>
    <property type="project" value="InterPro"/>
</dbReference>
<evidence type="ECO:0000256" key="2">
    <source>
        <dbReference type="SAM" id="Phobius"/>
    </source>
</evidence>
<feature type="domain" description="SPOR" evidence="3">
    <location>
        <begin position="194"/>
        <end position="273"/>
    </location>
</feature>
<dbReference type="PANTHER" id="PTHR38687">
    <property type="entry name" value="CELL DIVISION PROTEIN DEDD-RELATED"/>
    <property type="match status" value="1"/>
</dbReference>
<keyword evidence="2" id="KW-1133">Transmembrane helix</keyword>
<feature type="region of interest" description="Disordered" evidence="1">
    <location>
        <begin position="63"/>
        <end position="120"/>
    </location>
</feature>
<organism evidence="4 5">
    <name type="scientific">Methylomonas paludis</name>
    <dbReference type="NCBI Taxonomy" id="1173101"/>
    <lineage>
        <taxon>Bacteria</taxon>
        <taxon>Pseudomonadati</taxon>
        <taxon>Pseudomonadota</taxon>
        <taxon>Gammaproteobacteria</taxon>
        <taxon>Methylococcales</taxon>
        <taxon>Methylococcaceae</taxon>
        <taxon>Methylomonas</taxon>
    </lineage>
</organism>